<feature type="transmembrane region" description="Helical" evidence="1">
    <location>
        <begin position="532"/>
        <end position="554"/>
    </location>
</feature>
<dbReference type="SUPFAM" id="SSF82714">
    <property type="entry name" value="Multidrug efflux transporter AcrB TolC docking domain, DN and DC subdomains"/>
    <property type="match status" value="1"/>
</dbReference>
<dbReference type="Gene3D" id="1.20.1640.10">
    <property type="entry name" value="Multidrug efflux transporter AcrB transmembrane domain"/>
    <property type="match status" value="2"/>
</dbReference>
<dbReference type="SUPFAM" id="SSF82866">
    <property type="entry name" value="Multidrug efflux transporter AcrB transmembrane domain"/>
    <property type="match status" value="2"/>
</dbReference>
<reference evidence="2" key="1">
    <citation type="submission" date="2024-05" db="EMBL/GenBank/DDBJ databases">
        <title>Genome Sequences of Four Agar- Degrading Marine Bacteria.</title>
        <authorList>
            <person name="Phillips E.K."/>
            <person name="Shaffer J.C."/>
            <person name="Henson M.W."/>
            <person name="Temperton B."/>
            <person name="Thrash C.J."/>
            <person name="Martin M.O."/>
        </authorList>
    </citation>
    <scope>NUCLEOTIDE SEQUENCE</scope>
    <source>
        <strain evidence="2">EKP203</strain>
    </source>
</reference>
<feature type="transmembrane region" description="Helical" evidence="1">
    <location>
        <begin position="392"/>
        <end position="411"/>
    </location>
</feature>
<gene>
    <name evidence="2" type="ORF">QWJ08_06125</name>
</gene>
<name>A0ABT7XYW7_9VIBR</name>
<feature type="transmembrane region" description="Helical" evidence="1">
    <location>
        <begin position="367"/>
        <end position="386"/>
    </location>
</feature>
<dbReference type="EMBL" id="JAUEOZ010000001">
    <property type="protein sequence ID" value="MDN2480966.1"/>
    <property type="molecule type" value="Genomic_DNA"/>
</dbReference>
<dbReference type="PRINTS" id="PR00702">
    <property type="entry name" value="ACRIFLAVINRP"/>
</dbReference>
<evidence type="ECO:0000256" key="1">
    <source>
        <dbReference type="SAM" id="Phobius"/>
    </source>
</evidence>
<feature type="transmembrane region" description="Helical" evidence="1">
    <location>
        <begin position="1014"/>
        <end position="1036"/>
    </location>
</feature>
<keyword evidence="1" id="KW-1133">Transmembrane helix</keyword>
<organism evidence="2 3">
    <name type="scientific">Vibrio agarivorans</name>
    <dbReference type="NCBI Taxonomy" id="153622"/>
    <lineage>
        <taxon>Bacteria</taxon>
        <taxon>Pseudomonadati</taxon>
        <taxon>Pseudomonadota</taxon>
        <taxon>Gammaproteobacteria</taxon>
        <taxon>Vibrionales</taxon>
        <taxon>Vibrionaceae</taxon>
        <taxon>Vibrio</taxon>
    </lineage>
</organism>
<dbReference type="PANTHER" id="PTHR32063:SF33">
    <property type="entry name" value="RND SUPERFAMILY EFFLUX PUMP PERMEASE COMPONENT"/>
    <property type="match status" value="1"/>
</dbReference>
<feature type="transmembrane region" description="Helical" evidence="1">
    <location>
        <begin position="911"/>
        <end position="931"/>
    </location>
</feature>
<dbReference type="Pfam" id="PF00873">
    <property type="entry name" value="ACR_tran"/>
    <property type="match status" value="1"/>
</dbReference>
<dbReference type="Gene3D" id="3.30.70.1440">
    <property type="entry name" value="Multidrug efflux transporter AcrB pore domain"/>
    <property type="match status" value="1"/>
</dbReference>
<dbReference type="PANTHER" id="PTHR32063">
    <property type="match status" value="1"/>
</dbReference>
<evidence type="ECO:0000313" key="3">
    <source>
        <dbReference type="Proteomes" id="UP001169719"/>
    </source>
</evidence>
<dbReference type="InterPro" id="IPR001036">
    <property type="entry name" value="Acrflvin-R"/>
</dbReference>
<feature type="transmembrane region" description="Helical" evidence="1">
    <location>
        <begin position="937"/>
        <end position="962"/>
    </location>
</feature>
<dbReference type="Gene3D" id="3.30.70.1320">
    <property type="entry name" value="Multidrug efflux transporter AcrB pore domain like"/>
    <property type="match status" value="1"/>
</dbReference>
<accession>A0ABT7XYW7</accession>
<dbReference type="RefSeq" id="WP_289961115.1">
    <property type="nucleotide sequence ID" value="NZ_JAUEOZ010000001.1"/>
</dbReference>
<evidence type="ECO:0000313" key="2">
    <source>
        <dbReference type="EMBL" id="MDN2480966.1"/>
    </source>
</evidence>
<dbReference type="Gene3D" id="3.30.2090.10">
    <property type="entry name" value="Multidrug efflux transporter AcrB TolC docking domain, DN and DC subdomains"/>
    <property type="match status" value="2"/>
</dbReference>
<keyword evidence="1" id="KW-0472">Membrane</keyword>
<sequence length="1056" mass="115530">MLHRKLFVETLVARLLLGMLMLVGVLSYNTMVREHAPDLEIPSAIVTTYWPGAAPEQIEKEITKYLEDEIVSLEGLNTYSSGSYNSYSVVAVEFDADMPVAKAIPSLRAAVDKAAAKFPAGQGIEKPDIEEMSISNMPVLSFALSGNVDDMVLSDAAKRLESDIEQLPLVKKVEISGMREKSLHIRLKPAQLRDLGISPLLVRDRIQAANIDMAWGEFEAKESNFNLYMAGRFETVTEVSQLPILRIDNNRTVTLSEIADVELMLDRERSRTFFSIDGAPYERSVTLDVLKRPGTDTFTVIDSTLRLIENLMSQDWPGGLSIDVVSDDAELIEQSFDEVSTSMKEAVIIVFLVLMLLLTWREALIAGLALPITMLGVLAIMAVLGYTFNSMIMIGMVLALGLMVDVFILVMEGMHESLYEQKLSFPEAAKKTVSQFLLPATAGQLTTILAMLPLMMISGVDGKFIRILPLTITITLILGLIVAFVIAIPLSSYLLEKANKESKPLAIDILSGRCKNALSQWLETYVVKKRRYAAAWVAGGLLMFICSVQLVGLLPTEMYAPADDRKIGVSIELAPDATLAQSQRVADKAGEFFRQQKWIEKVITYVGAKSPMATADLNDSLLPSEAWNQVGFSITLLPKDDREGLSFEYLPAIRQGLDMALADEAGLIIKLVHLAGSPDTSPPIQIDLIGQDYNELIDIAADVKRILSTIPGTTDISDNLGPALNEIRYSIRHDMLSFHGINETDLAQQVRIAMEEDEIGYFKVPGIEEDPKIRLGTNWPSRNGALGGPQHVAELDMFQVITPLGYSVSLSELVDYQMAEVPRVFVHKNGQRTVTVSADTSSTTAGEVVAALQPILDEKTSSWPKGYRYQLGGEVVSSDDAFGQMGLAFILAMFSIYILLTLMFGSFLQPLIIIMVVPLALIGTFLGFFITATPMSFFGIMGVVSLAGIAVNNGIVLVDTINQRCKKGQQTARAAALGAADRLRPIVSTSLTTVLSLIPLAYSSPQWYPLCVAIIYGLIASTIIAMVIIPALYVLLSPSGSTKDVNVSIEKTRDSK</sequence>
<feature type="transmembrane region" description="Helical" evidence="1">
    <location>
        <begin position="885"/>
        <end position="904"/>
    </location>
</feature>
<comment type="caution">
    <text evidence="2">The sequence shown here is derived from an EMBL/GenBank/DDBJ whole genome shotgun (WGS) entry which is preliminary data.</text>
</comment>
<dbReference type="InterPro" id="IPR027463">
    <property type="entry name" value="AcrB_DN_DC_subdom"/>
</dbReference>
<dbReference type="SUPFAM" id="SSF82693">
    <property type="entry name" value="Multidrug efflux transporter AcrB pore domain, PN1, PN2, PC1 and PC2 subdomains"/>
    <property type="match status" value="2"/>
</dbReference>
<protein>
    <submittedName>
        <fullName evidence="2">Efflux RND transporter permease subunit</fullName>
    </submittedName>
</protein>
<dbReference type="Gene3D" id="3.30.70.1430">
    <property type="entry name" value="Multidrug efflux transporter AcrB pore domain"/>
    <property type="match status" value="2"/>
</dbReference>
<proteinExistence type="predicted"/>
<feature type="transmembrane region" description="Helical" evidence="1">
    <location>
        <begin position="12"/>
        <end position="31"/>
    </location>
</feature>
<keyword evidence="1" id="KW-0812">Transmembrane</keyword>
<feature type="transmembrane region" description="Helical" evidence="1">
    <location>
        <begin position="467"/>
        <end position="495"/>
    </location>
</feature>
<feature type="transmembrane region" description="Helical" evidence="1">
    <location>
        <begin position="432"/>
        <end position="455"/>
    </location>
</feature>
<dbReference type="Proteomes" id="UP001169719">
    <property type="component" value="Unassembled WGS sequence"/>
</dbReference>
<keyword evidence="3" id="KW-1185">Reference proteome</keyword>